<protein>
    <submittedName>
        <fullName evidence="1">DUF2507 domain-containing protein</fullName>
    </submittedName>
</protein>
<dbReference type="InterPro" id="IPR019642">
    <property type="entry name" value="DUF2507"/>
</dbReference>
<accession>A0A6I1FUG1</accession>
<name>A0A6I1FUG1_9BACI</name>
<comment type="caution">
    <text evidence="1">The sequence shown here is derived from an EMBL/GenBank/DDBJ whole genome shotgun (WGS) entry which is preliminary data.</text>
</comment>
<gene>
    <name evidence="1" type="ORF">F9802_00020</name>
</gene>
<dbReference type="SUPFAM" id="SSF111126">
    <property type="entry name" value="Ligand-binding domain in the NO signalling and Golgi transport"/>
    <property type="match status" value="1"/>
</dbReference>
<sequence>MTNQLDKQETEGLAVPVFGYELIRDALLTDVLGKEGVSILYWAGKSLARKFPCGSAEDLFSFFHEAGWGTLALLKEAKREKIFELSGPFIERRFSVQSEPSFTLESGFLAEQIALQEQTGAESVIDVQKRSKKVLLTVKWE</sequence>
<dbReference type="EMBL" id="WEIO01000001">
    <property type="protein sequence ID" value="KAB7708583.1"/>
    <property type="molecule type" value="Genomic_DNA"/>
</dbReference>
<dbReference type="InterPro" id="IPR024096">
    <property type="entry name" value="NO_sig/Golgi_transp_ligand-bd"/>
</dbReference>
<reference evidence="1 2" key="1">
    <citation type="submission" date="2019-10" db="EMBL/GenBank/DDBJ databases">
        <title>Bacillus aerolatum sp. nov., isolated from bioaerosol of sport playgrounds.</title>
        <authorList>
            <person name="Chen P."/>
            <person name="Zhang G."/>
        </authorList>
    </citation>
    <scope>NUCLEOTIDE SEQUENCE [LARGE SCALE GENOMIC DNA]</scope>
    <source>
        <strain evidence="1 2">CX253</strain>
    </source>
</reference>
<organism evidence="1 2">
    <name type="scientific">Bacillus aerolatus</name>
    <dbReference type="NCBI Taxonomy" id="2653354"/>
    <lineage>
        <taxon>Bacteria</taxon>
        <taxon>Bacillati</taxon>
        <taxon>Bacillota</taxon>
        <taxon>Bacilli</taxon>
        <taxon>Bacillales</taxon>
        <taxon>Bacillaceae</taxon>
        <taxon>Bacillus</taxon>
    </lineage>
</organism>
<dbReference type="Proteomes" id="UP000429595">
    <property type="component" value="Unassembled WGS sequence"/>
</dbReference>
<evidence type="ECO:0000313" key="1">
    <source>
        <dbReference type="EMBL" id="KAB7708583.1"/>
    </source>
</evidence>
<proteinExistence type="predicted"/>
<dbReference type="Gene3D" id="3.30.1380.20">
    <property type="entry name" value="Trafficking protein particle complex subunit 3"/>
    <property type="match status" value="1"/>
</dbReference>
<dbReference type="Pfam" id="PF10702">
    <property type="entry name" value="DUF2507"/>
    <property type="match status" value="1"/>
</dbReference>
<keyword evidence="2" id="KW-1185">Reference proteome</keyword>
<dbReference type="RefSeq" id="WP_152149109.1">
    <property type="nucleotide sequence ID" value="NZ_WEIO01000001.1"/>
</dbReference>
<evidence type="ECO:0000313" key="2">
    <source>
        <dbReference type="Proteomes" id="UP000429595"/>
    </source>
</evidence>
<dbReference type="AlphaFoldDB" id="A0A6I1FUG1"/>